<keyword evidence="4" id="KW-0964">Secreted</keyword>
<dbReference type="Pfam" id="PF07335">
    <property type="entry name" value="Glyco_hydro_75"/>
    <property type="match status" value="1"/>
</dbReference>
<feature type="region of interest" description="Disordered" evidence="11">
    <location>
        <begin position="248"/>
        <end position="285"/>
    </location>
</feature>
<name>A0A8H8U3X1_9HELO</name>
<keyword evidence="6 10" id="KW-0378">Hydrolase</keyword>
<protein>
    <recommendedName>
        <fullName evidence="10">Endo-chitosanase</fullName>
        <ecNumber evidence="10">3.2.1.132</ecNumber>
    </recommendedName>
</protein>
<keyword evidence="5 10" id="KW-0732">Signal</keyword>
<evidence type="ECO:0000256" key="1">
    <source>
        <dbReference type="ARBA" id="ARBA00000405"/>
    </source>
</evidence>
<feature type="chain" id="PRO_5034973428" description="Endo-chitosanase" evidence="10">
    <location>
        <begin position="19"/>
        <end position="317"/>
    </location>
</feature>
<comment type="catalytic activity">
    <reaction evidence="1 10">
        <text>Endohydrolysis of beta-(1-&gt;4)-linkages between D-glucosamine residues in a partly acetylated chitosan.</text>
        <dbReference type="EC" id="3.2.1.132"/>
    </reaction>
</comment>
<evidence type="ECO:0000256" key="2">
    <source>
        <dbReference type="ARBA" id="ARBA00004613"/>
    </source>
</evidence>
<evidence type="ECO:0000256" key="11">
    <source>
        <dbReference type="SAM" id="MobiDB-lite"/>
    </source>
</evidence>
<evidence type="ECO:0000256" key="3">
    <source>
        <dbReference type="ARBA" id="ARBA00007799"/>
    </source>
</evidence>
<dbReference type="PANTHER" id="PTHR42061:SF6">
    <property type="entry name" value="ENDO-CHITOSANASE"/>
    <property type="match status" value="1"/>
</dbReference>
<gene>
    <name evidence="12" type="primary">csn</name>
    <name evidence="12" type="ORF">LSUB1_G008526</name>
</gene>
<feature type="compositionally biased region" description="Low complexity" evidence="11">
    <location>
        <begin position="256"/>
        <end position="285"/>
    </location>
</feature>
<dbReference type="GO" id="GO:0016977">
    <property type="term" value="F:chitosanase activity"/>
    <property type="evidence" value="ECO:0007669"/>
    <property type="project" value="UniProtKB-EC"/>
</dbReference>
<keyword evidence="7" id="KW-0119">Carbohydrate metabolism</keyword>
<comment type="caution">
    <text evidence="12">The sequence shown here is derived from an EMBL/GenBank/DDBJ whole genome shotgun (WGS) entry which is preliminary data.</text>
</comment>
<dbReference type="Proteomes" id="UP000462212">
    <property type="component" value="Unassembled WGS sequence"/>
</dbReference>
<organism evidence="12 13">
    <name type="scientific">Lachnellula subtilissima</name>
    <dbReference type="NCBI Taxonomy" id="602034"/>
    <lineage>
        <taxon>Eukaryota</taxon>
        <taxon>Fungi</taxon>
        <taxon>Dikarya</taxon>
        <taxon>Ascomycota</taxon>
        <taxon>Pezizomycotina</taxon>
        <taxon>Leotiomycetes</taxon>
        <taxon>Helotiales</taxon>
        <taxon>Lachnaceae</taxon>
        <taxon>Lachnellula</taxon>
    </lineage>
</organism>
<dbReference type="EMBL" id="QGMJ01000951">
    <property type="protein sequence ID" value="TVY32730.1"/>
    <property type="molecule type" value="Genomic_DNA"/>
</dbReference>
<evidence type="ECO:0000313" key="12">
    <source>
        <dbReference type="EMBL" id="TVY32730.1"/>
    </source>
</evidence>
<accession>A0A8H8U3X1</accession>
<reference evidence="12 13" key="1">
    <citation type="submission" date="2018-05" db="EMBL/GenBank/DDBJ databases">
        <title>Genome sequencing and assembly of the regulated plant pathogen Lachnellula willkommii and related sister species for the development of diagnostic species identification markers.</title>
        <authorList>
            <person name="Giroux E."/>
            <person name="Bilodeau G."/>
        </authorList>
    </citation>
    <scope>NUCLEOTIDE SEQUENCE [LARGE SCALE GENOMIC DNA]</scope>
    <source>
        <strain evidence="12 13">CBS 197.66</strain>
    </source>
</reference>
<dbReference type="AlphaFoldDB" id="A0A8H8U3X1"/>
<comment type="function">
    <text evidence="10">Chitosanase catalyzing the endo-type cleavage of chitosan, the deacylated form of chitin. Chitosanase may be crucial in the degradation of the deacetylated portion of chitin in the fungal cell wall.</text>
</comment>
<evidence type="ECO:0000256" key="10">
    <source>
        <dbReference type="RuleBase" id="RU361208"/>
    </source>
</evidence>
<evidence type="ECO:0000313" key="13">
    <source>
        <dbReference type="Proteomes" id="UP000462212"/>
    </source>
</evidence>
<evidence type="ECO:0000256" key="9">
    <source>
        <dbReference type="ARBA" id="ARBA00023326"/>
    </source>
</evidence>
<dbReference type="EC" id="3.2.1.132" evidence="10"/>
<evidence type="ECO:0000256" key="8">
    <source>
        <dbReference type="ARBA" id="ARBA00023295"/>
    </source>
</evidence>
<evidence type="ECO:0000256" key="6">
    <source>
        <dbReference type="ARBA" id="ARBA00022801"/>
    </source>
</evidence>
<dbReference type="PANTHER" id="PTHR42061">
    <property type="entry name" value="ENDO-CHITOSANASE"/>
    <property type="match status" value="1"/>
</dbReference>
<evidence type="ECO:0000256" key="7">
    <source>
        <dbReference type="ARBA" id="ARBA00023277"/>
    </source>
</evidence>
<evidence type="ECO:0000256" key="4">
    <source>
        <dbReference type="ARBA" id="ARBA00022525"/>
    </source>
</evidence>
<evidence type="ECO:0000256" key="5">
    <source>
        <dbReference type="ARBA" id="ARBA00022729"/>
    </source>
</evidence>
<keyword evidence="9 10" id="KW-0624">Polysaccharide degradation</keyword>
<keyword evidence="13" id="KW-1185">Reference proteome</keyword>
<dbReference type="InterPro" id="IPR009939">
    <property type="entry name" value="Chitosanase_fungal"/>
</dbReference>
<comment type="similarity">
    <text evidence="3 10">Belongs to the glycosyl hydrolase 75 family.</text>
</comment>
<proteinExistence type="inferred from homology"/>
<keyword evidence="8 10" id="KW-0326">Glycosidase</keyword>
<feature type="signal peptide" evidence="10">
    <location>
        <begin position="1"/>
        <end position="18"/>
    </location>
</feature>
<dbReference type="GO" id="GO:0000272">
    <property type="term" value="P:polysaccharide catabolic process"/>
    <property type="evidence" value="ECO:0007669"/>
    <property type="project" value="UniProtKB-KW"/>
</dbReference>
<dbReference type="GO" id="GO:0005576">
    <property type="term" value="C:extracellular region"/>
    <property type="evidence" value="ECO:0007669"/>
    <property type="project" value="UniProtKB-SubCell"/>
</dbReference>
<sequence>MRSYSPLLALVLASRCLAADVPSNVQSFYDGIKSAGSCSNKLSEGFYAHDDGPNTFSYCGDHLDDYQVIYLQGTGGAMADMDIDCDGVQHGKGDDGRCGSSGDTQSQTSFEDTVASYNKGVKDLNAFVHPYVVFGNVGSKGSFDPQSKGVEPLSLMAVVCGGKMFYGIWGDENGDDGPKAVIGEASISMATFCFGNSVNGDSGHDETDVLYVAFTGKDAVPGASAAWDADSATDFESSIKSLGDKLIQRIGGGSGTPPSSSDPTPPATTLKTSTKSSSAGAPTSTGNCSWPGHCAGATCSNENDCSDALVCKSGKCA</sequence>
<dbReference type="OrthoDB" id="4756206at2759"/>
<comment type="subcellular location">
    <subcellularLocation>
        <location evidence="2 10">Secreted</location>
    </subcellularLocation>
</comment>